<dbReference type="AlphaFoldDB" id="A0A830HCT9"/>
<evidence type="ECO:0000256" key="2">
    <source>
        <dbReference type="ARBA" id="ARBA00023043"/>
    </source>
</evidence>
<keyword evidence="1" id="KW-0677">Repeat</keyword>
<protein>
    <submittedName>
        <fullName evidence="4">Uncharacterized protein</fullName>
    </submittedName>
</protein>
<evidence type="ECO:0000313" key="4">
    <source>
        <dbReference type="EMBL" id="GHP04845.1"/>
    </source>
</evidence>
<dbReference type="Pfam" id="PF12796">
    <property type="entry name" value="Ank_2"/>
    <property type="match status" value="2"/>
</dbReference>
<dbReference type="PANTHER" id="PTHR24153:SF8">
    <property type="entry name" value="FORKED, ISOFORM F"/>
    <property type="match status" value="1"/>
</dbReference>
<dbReference type="InterPro" id="IPR036770">
    <property type="entry name" value="Ankyrin_rpt-contain_sf"/>
</dbReference>
<dbReference type="SUPFAM" id="SSF48403">
    <property type="entry name" value="Ankyrin repeat"/>
    <property type="match status" value="1"/>
</dbReference>
<evidence type="ECO:0000313" key="5">
    <source>
        <dbReference type="Proteomes" id="UP000660262"/>
    </source>
</evidence>
<keyword evidence="5" id="KW-1185">Reference proteome</keyword>
<sequence length="428" mass="45968">MVNHVSASTHSDHTPLHLASSLGPARDPGHDDGQGGNHDSNNGVTLHEYISEKNWNNVLHLLQTQPNLVSRKGDSGALPIHLAAGNGAPLDIIDKLLDVYPDGATVKNNYGSLPLHRAAASGATLEVVARLIEAFPDGVKETTNGWSLPLHFAVTCRAPVNVVKRLLDSYPDAVRQKDRSGNLPVHTAAANKATVQVVSMLVDLYPGGVQEKNNVHDLPLHLAAAFGSDVDVISRLIGTHPASVRDKGEHGNLALHLAAAGGQSHDVITRLVTEYPDGVHKINNNGKTPLEMCTGKRRSSEVVRILSEATMRVDGSDLEGEAVDAKRRKVGAQKAEAAHRGNEDGDDRQIPLFERVVTVILKGFDEAKTEEDRKSIRVALTSVSQDNVADIANHVVIPDDPSSVSSEALYHKAYAISILFRKRSEEAA</sequence>
<dbReference type="PANTHER" id="PTHR24153">
    <property type="entry name" value="ESPIN"/>
    <property type="match status" value="1"/>
</dbReference>
<accession>A0A830HCT9</accession>
<dbReference type="EMBL" id="BNJQ01000008">
    <property type="protein sequence ID" value="GHP04845.1"/>
    <property type="molecule type" value="Genomic_DNA"/>
</dbReference>
<evidence type="ECO:0000256" key="1">
    <source>
        <dbReference type="ARBA" id="ARBA00022737"/>
    </source>
</evidence>
<name>A0A830HCT9_9CHLO</name>
<reference evidence="4" key="1">
    <citation type="submission" date="2020-10" db="EMBL/GenBank/DDBJ databases">
        <title>Unveiling of a novel bifunctional photoreceptor, Dualchrome1, isolated from a cosmopolitan green alga.</title>
        <authorList>
            <person name="Suzuki S."/>
            <person name="Kawachi M."/>
        </authorList>
    </citation>
    <scope>NUCLEOTIDE SEQUENCE</scope>
    <source>
        <strain evidence="4">NIES 2893</strain>
    </source>
</reference>
<comment type="caution">
    <text evidence="4">The sequence shown here is derived from an EMBL/GenBank/DDBJ whole genome shotgun (WGS) entry which is preliminary data.</text>
</comment>
<keyword evidence="2" id="KW-0040">ANK repeat</keyword>
<dbReference type="InterPro" id="IPR002110">
    <property type="entry name" value="Ankyrin_rpt"/>
</dbReference>
<gene>
    <name evidence="4" type="ORF">PPROV_000359700</name>
</gene>
<dbReference type="GO" id="GO:0005737">
    <property type="term" value="C:cytoplasm"/>
    <property type="evidence" value="ECO:0007669"/>
    <property type="project" value="TreeGrafter"/>
</dbReference>
<dbReference type="Gene3D" id="1.25.40.20">
    <property type="entry name" value="Ankyrin repeat-containing domain"/>
    <property type="match status" value="2"/>
</dbReference>
<dbReference type="GO" id="GO:0051017">
    <property type="term" value="P:actin filament bundle assembly"/>
    <property type="evidence" value="ECO:0007669"/>
    <property type="project" value="TreeGrafter"/>
</dbReference>
<organism evidence="4 5">
    <name type="scientific">Pycnococcus provasolii</name>
    <dbReference type="NCBI Taxonomy" id="41880"/>
    <lineage>
        <taxon>Eukaryota</taxon>
        <taxon>Viridiplantae</taxon>
        <taxon>Chlorophyta</taxon>
        <taxon>Pseudoscourfieldiophyceae</taxon>
        <taxon>Pseudoscourfieldiales</taxon>
        <taxon>Pycnococcaceae</taxon>
        <taxon>Pycnococcus</taxon>
    </lineage>
</organism>
<proteinExistence type="predicted"/>
<dbReference type="SMART" id="SM00248">
    <property type="entry name" value="ANK"/>
    <property type="match status" value="7"/>
</dbReference>
<dbReference type="Proteomes" id="UP000660262">
    <property type="component" value="Unassembled WGS sequence"/>
</dbReference>
<dbReference type="GO" id="GO:0051015">
    <property type="term" value="F:actin filament binding"/>
    <property type="evidence" value="ECO:0007669"/>
    <property type="project" value="TreeGrafter"/>
</dbReference>
<dbReference type="OrthoDB" id="1066784at2759"/>
<feature type="region of interest" description="Disordered" evidence="3">
    <location>
        <begin position="1"/>
        <end position="44"/>
    </location>
</feature>
<dbReference type="InterPro" id="IPR052420">
    <property type="entry name" value="Espin/Espin-like"/>
</dbReference>
<evidence type="ECO:0000256" key="3">
    <source>
        <dbReference type="SAM" id="MobiDB-lite"/>
    </source>
</evidence>